<dbReference type="Pfam" id="PF13181">
    <property type="entry name" value="TPR_8"/>
    <property type="match status" value="1"/>
</dbReference>
<dbReference type="Gene3D" id="1.25.40.10">
    <property type="entry name" value="Tetratricopeptide repeat domain"/>
    <property type="match status" value="1"/>
</dbReference>
<sequence length="209" mass="22855">MSTYQRRSNLFSLLVAVATLTMATGFVAPNRPMAFANLQPKQRQQPYMTADVAASGGAAIPEPSLTTFREAEVLGLRLMQEGNYEEALKVFQKGMKLPGSNKDVVRTKSVSGPSPVGGSMGGFESQNVYPLDEFELQAAHYNIACVHAQLGNLDESIANLQMAFENGFNNFSTVRGDPDLDPIKDQPDYRKLMDAYDSKGFNPFGFLGK</sequence>
<keyword evidence="1" id="KW-0802">TPR repeat</keyword>
<keyword evidence="2" id="KW-0732">Signal</keyword>
<dbReference type="EMBL" id="CAICTM010002355">
    <property type="protein sequence ID" value="CAB9528929.1"/>
    <property type="molecule type" value="Genomic_DNA"/>
</dbReference>
<feature type="chain" id="PRO_5040711559" evidence="2">
    <location>
        <begin position="26"/>
        <end position="209"/>
    </location>
</feature>
<organism evidence="4 5">
    <name type="scientific">Seminavis robusta</name>
    <dbReference type="NCBI Taxonomy" id="568900"/>
    <lineage>
        <taxon>Eukaryota</taxon>
        <taxon>Sar</taxon>
        <taxon>Stramenopiles</taxon>
        <taxon>Ochrophyta</taxon>
        <taxon>Bacillariophyta</taxon>
        <taxon>Bacillariophyceae</taxon>
        <taxon>Bacillariophycidae</taxon>
        <taxon>Naviculales</taxon>
        <taxon>Naviculaceae</taxon>
        <taxon>Seminavis</taxon>
    </lineage>
</organism>
<dbReference type="EMBL" id="CAICTM010000929">
    <property type="protein sequence ID" value="CAB9518398.1"/>
    <property type="molecule type" value="Genomic_DNA"/>
</dbReference>
<dbReference type="Proteomes" id="UP001153069">
    <property type="component" value="Unassembled WGS sequence"/>
</dbReference>
<proteinExistence type="predicted"/>
<evidence type="ECO:0000256" key="2">
    <source>
        <dbReference type="SAM" id="SignalP"/>
    </source>
</evidence>
<evidence type="ECO:0000313" key="3">
    <source>
        <dbReference type="EMBL" id="CAB9518398.1"/>
    </source>
</evidence>
<evidence type="ECO:0000313" key="5">
    <source>
        <dbReference type="Proteomes" id="UP001153069"/>
    </source>
</evidence>
<keyword evidence="5" id="KW-1185">Reference proteome</keyword>
<accession>A0A9N8F1K4</accession>
<evidence type="ECO:0000313" key="4">
    <source>
        <dbReference type="EMBL" id="CAB9528929.1"/>
    </source>
</evidence>
<feature type="signal peptide" evidence="2">
    <location>
        <begin position="1"/>
        <end position="25"/>
    </location>
</feature>
<dbReference type="InterPro" id="IPR019734">
    <property type="entry name" value="TPR_rpt"/>
</dbReference>
<dbReference type="SUPFAM" id="SSF48452">
    <property type="entry name" value="TPR-like"/>
    <property type="match status" value="1"/>
</dbReference>
<reference evidence="4" key="1">
    <citation type="submission" date="2020-06" db="EMBL/GenBank/DDBJ databases">
        <authorList>
            <consortium name="Plant Systems Biology data submission"/>
        </authorList>
    </citation>
    <scope>NUCLEOTIDE SEQUENCE</scope>
    <source>
        <strain evidence="4">D6</strain>
    </source>
</reference>
<dbReference type="InterPro" id="IPR011990">
    <property type="entry name" value="TPR-like_helical_dom_sf"/>
</dbReference>
<feature type="repeat" description="TPR" evidence="1">
    <location>
        <begin position="68"/>
        <end position="101"/>
    </location>
</feature>
<dbReference type="OrthoDB" id="439127at2759"/>
<comment type="caution">
    <text evidence="4">The sequence shown here is derived from an EMBL/GenBank/DDBJ whole genome shotgun (WGS) entry which is preliminary data.</text>
</comment>
<dbReference type="PROSITE" id="PS50005">
    <property type="entry name" value="TPR"/>
    <property type="match status" value="1"/>
</dbReference>
<evidence type="ECO:0000256" key="1">
    <source>
        <dbReference type="PROSITE-ProRule" id="PRU00339"/>
    </source>
</evidence>
<gene>
    <name evidence="4" type="ORF">SEMRO_2357_G324630.1</name>
    <name evidence="3" type="ORF">SEMRO_931_G221510.1</name>
</gene>
<name>A0A9N8F1K4_9STRA</name>
<protein>
    <submittedName>
        <fullName evidence="4">Uncharacterized protein</fullName>
    </submittedName>
</protein>
<dbReference type="NCBIfam" id="NF047558">
    <property type="entry name" value="TPR_END_plus"/>
    <property type="match status" value="1"/>
</dbReference>
<dbReference type="AlphaFoldDB" id="A0A9N8F1K4"/>